<keyword evidence="5" id="KW-1185">Reference proteome</keyword>
<name>A0A0F5H104_9BACT</name>
<evidence type="ECO:0000256" key="2">
    <source>
        <dbReference type="SAM" id="Phobius"/>
    </source>
</evidence>
<feature type="domain" description="Extracellular matrix-binding protein ebh GA module" evidence="3">
    <location>
        <begin position="2077"/>
        <end position="2131"/>
    </location>
</feature>
<dbReference type="InterPro" id="IPR002988">
    <property type="entry name" value="GA_module"/>
</dbReference>
<evidence type="ECO:0000313" key="4">
    <source>
        <dbReference type="EMBL" id="KKB26883.1"/>
    </source>
</evidence>
<dbReference type="SMART" id="SM00844">
    <property type="entry name" value="GA"/>
    <property type="match status" value="4"/>
</dbReference>
<dbReference type="STRING" id="29561.MM26B8_03620"/>
<feature type="domain" description="Extracellular matrix-binding protein ebh GA module" evidence="3">
    <location>
        <begin position="2700"/>
        <end position="2759"/>
    </location>
</feature>
<feature type="transmembrane region" description="Helical" evidence="2">
    <location>
        <begin position="3503"/>
        <end position="3526"/>
    </location>
</feature>
<keyword evidence="2" id="KW-0812">Transmembrane</keyword>
<dbReference type="InterPro" id="IPR009063">
    <property type="entry name" value="Ig/albumin-bd_sf"/>
</dbReference>
<keyword evidence="1" id="KW-0175">Coiled coil</keyword>
<organism evidence="4 5">
    <name type="scientific">Mycoplasmopsis meleagridis ATCC 25294</name>
    <dbReference type="NCBI Taxonomy" id="1264554"/>
    <lineage>
        <taxon>Bacteria</taxon>
        <taxon>Bacillati</taxon>
        <taxon>Mycoplasmatota</taxon>
        <taxon>Mycoplasmoidales</taxon>
        <taxon>Metamycoplasmataceae</taxon>
        <taxon>Mycoplasmopsis</taxon>
    </lineage>
</organism>
<dbReference type="EMBL" id="JZXN01000015">
    <property type="protein sequence ID" value="KKB26883.1"/>
    <property type="molecule type" value="Genomic_DNA"/>
</dbReference>
<feature type="coiled-coil region" evidence="1">
    <location>
        <begin position="2266"/>
        <end position="2386"/>
    </location>
</feature>
<reference evidence="4 5" key="1">
    <citation type="submission" date="2015-03" db="EMBL/GenBank/DDBJ databases">
        <title>Genome sequence of Mycoplasma meleagridis strain ATCC 25294.</title>
        <authorList>
            <person name="Yacoub E."/>
            <person name="Blanchard A."/>
            <person name="Sirand-Pugnet P."/>
            <person name="Mardassi B.B.A."/>
        </authorList>
    </citation>
    <scope>NUCLEOTIDE SEQUENCE [LARGE SCALE GENOMIC DNA]</scope>
    <source>
        <strain evidence="4 5">ATCC 25294</strain>
    </source>
</reference>
<dbReference type="Proteomes" id="UP000033750">
    <property type="component" value="Unassembled WGS sequence"/>
</dbReference>
<dbReference type="OrthoDB" id="393128at2"/>
<evidence type="ECO:0000256" key="1">
    <source>
        <dbReference type="SAM" id="Coils"/>
    </source>
</evidence>
<feature type="domain" description="Extracellular matrix-binding protein ebh GA module" evidence="3">
    <location>
        <begin position="2566"/>
        <end position="2627"/>
    </location>
</feature>
<feature type="coiled-coil region" evidence="1">
    <location>
        <begin position="1380"/>
        <end position="1411"/>
    </location>
</feature>
<keyword evidence="2" id="KW-1133">Transmembrane helix</keyword>
<dbReference type="SUPFAM" id="SSF46997">
    <property type="entry name" value="Bacterial immunoglobulin/albumin-binding domains"/>
    <property type="match status" value="2"/>
</dbReference>
<dbReference type="RefSeq" id="WP_046096886.1">
    <property type="nucleotide sequence ID" value="NZ_JZXN01000015.1"/>
</dbReference>
<evidence type="ECO:0000259" key="3">
    <source>
        <dbReference type="SMART" id="SM00844"/>
    </source>
</evidence>
<accession>A0A0F5H104</accession>
<dbReference type="Gene3D" id="1.20.120.1850">
    <property type="entry name" value="Ebh helix bundles repeating unit (S and A modules)"/>
    <property type="match status" value="11"/>
</dbReference>
<sequence>MPKSDLFIYENVDKLNKPIKITDINKSKQTIKDVNSTFKTKTTLYVPANKKFSDYKLNISSTSSKDWVYSANNGNGFKFNKASTTGLGNNAGQIDIVWDLSDYAKLNLLLENSKWLTAIQKETIKNEYTKDFTSDLINLKSNPSKNFSAWTKYINDYNEAQKKYEESYFNLYKKVLSDSSFSSAEPELNFISDKINFLFSNDQANKRKVISALTQNLKYAAFFSSEFNNNLSLFVDRKNVRDKNSLKSLDEIQRLTNQLNELNKITFSGYNYIKAEFDKLKTYEIISLKKNNQYNYKQALNFIKEAIKNASDFAKTSLLKTNNYNDEDTETFFTNFLTDKTNDFKEIINSIKDKNDFYKRLVNFQNNIQTLLNSSYYKDGLDSTYGGKTYADIFNQTFNSFQEEVKEFTGEFKNPSFNVFSSLSNLNAKSTSLTFSNTDSVSEHALTFKYQNLAKKLLKELSNVFGNGVKLAKEINQYQGLTQEQKNNLLTNTNNTTNSIVSNESFTINGKKVSIDNFTLDSNVAFRIIDNTSKVNSALLQFSNLVYLMSAKYYQAEINKLSNLSRSLKQKYSSLIAALINKNDIKIYKNDSDIKDVYEKAKILDNEQKRLNDLITTYESSTSNSPYYFDYIGKNIDVNNASLSNVVSSTDANLDVRINRLAIVETHKDTNSYSYIKVNYTLNSTKNLTYKNETINEILTSKVATSKEIGPFIYIRDTEIKKLEDLSTNIVLTYDGDKSKITPDKVDSKKIVFKYKESNGSLVDLTSKGVKVENVNFISNIIPDDLEKGNLYVSYTLVSTVDLNAKKVINANSLRNTYVSEKNHLNSIAISGFLKEKDRLNNILLDYSIIKNIQNIDNKNNLLASSIKANSIKFLALSPLSLEAKIDANSIQLSANDNNGTLTITYKLLSTKERLEKISSSKTNSIVIDGFLSILKQKQNEAIKMLETYSNINQVVKDYYKQQINNALDEVQISNILLEAYKQNISNNIRNVYQYLNTKQVSNLVDLINSQTSKEKVDEIFKAYKDNDDKMRQLKEKVNYYKNLLNNSSNEINYFYASNELKNNFNSTLNDASNLLISDVNDGTNSPNLTILLSNSHNSLDSLFNHLDGNKNFYSNQINEYNFLSQSEKNNFISELKAVDLDLGETKSLELIKNIVKKAKETNDYKENLFNNFETNYRNLNSAQISKYKNLIPLTNKSNLDQEIISKVSTYNANMAILKAKIAQIEKDVIKSDKYKFANNNRELDNILSIARELVASYVNVGEENPSLADLIGSKNLPNSLDNKYYSLDGNKVAALSKIQLYWFLSDAEKSTYSFYISTINLLSDQADENILNKFKEAEKTNQDKEQFFNGLPTKYSYLNNSQIYQYQDQIRNYNLSELENTIGSNAKELNEQMKALNDEILSELKALTKNNNIKDITSQEDKTLEKYVFANKEAKNSYNLSLEEAINLFNKFSGKNASLTEVKNLLANLKSNYSRLDGQNSIEKAKEIVNNLLNLSLKQKENVNKLIDSKNKDLAKANTIVSLADTIDKNLMQLENKFKVIEKIKNQVIYSMDRTINKTNFDNNITKFQKLLSDVKADNFDNSNEDKLRKIRNDLYEAIKTLDSNLANLSGNKIALKNDLAKFSLLTDDKLDQLKNKVDNFSAEISEKQKNDILSEALESSKATALTQLETELYSAYLSKDEKTTFRDQIIKAQLTPNLSKYDNDIAVLLSQANDKNNQKAQTILEIKNLSNINDNQSEFFKNSIINSSTKNLKTYLDEAKLIDREMKEIKNITLDQLTQLTRKNITNFDSKIELIDGNYKFALENTKKAYDQVLNNVITLLNKAKGANLNLEALTNLKTELNTKFSALNGNDIVQANNLIIDSFVVINQNQKEQIKANISKLDNRNANNVINNLQEVDKLLISALNTINKDFNAKKNNLYLKDSTVKKTTLDEALNALNSLVTNIKNTDFTSTKLEEILLLEDKINRANSNLLEAFNNLDGYRNSLISELNKYILISNDDKKLFLNEINNLPKALSDDLVNSFWNKINNYVNSFALTNLSSNKLLNFNEINTFVNKINAIKIINDNISIPDQQYQDILNEASELNLQKNSYLKKLTNFSYLNNKQIEFLTNEIKNTNLNDLNNVVNLANDLNLLMQKLNDLVLNQLSELTNQTISDNQNNSPRITNNYKLSDLSLRNNYDDLLAYIQSVLVKNSLINASKDELNSLYENLTLKYKNLNGNDNLASLINKLEAISNFSKTQKDFLIAKFNNLANKNEYDELIFTLNSINEQIQNLSGLIKESEKVKESTLYLNETLEKQSKFSQSLEEAKNLLNSLNENIFDDSFISQLSQVLTSLEEKAQNLTNDSNNLDGIRLKLKTTIDSFLLLDEEQKSRLKEQINKMAKNPSPNEENNLLFNAFVFAKNNSQIKIAEFKNLGTKLLVHFIDKITKLELDTNSKEPLDQKISDLIEEAKKVNDEKNSLIQLINNSKSLNNKMLNYFVNSVIDNDEESNLPNIKNNAIDLENAMHALSEIETIDLENANYSQASVNNKLAYQDALSQRNNLLDKQNGWNASLNIVLKISQNLKDAKNNLDGNNRLNEVKNSLLTKFANSELSNLTAVQFTEAKAKIENSSSLNELRELNNNLIVLDNLMKLLKEYLTNSAAIKKTTNYLQANSQFKNDYDEQINSAKEALTNLENPNSGLLEVLDPNRIKDHISKISNAIFLLDGEKNNLDLRKSKVNEVRNLNGLNDNQKINIIALFDKTFDLEQIEKELAKAKKLDQLMQQLNISYQEKKSSLEEVKYLNASSNKREKYANIFLKITNLVDKRKGVNIDDENQINTLISELNSSYNELDGENILENSVNNAKVKINSLTNLNNNQKANFIDQLGIVKVVSEINNLVNKAFVLDDAMMKIKEVVDSIFSEINDKDNISYRNSSKNVKDIFDQEINTYKELVKANGLNYSKEEIYNLEKRIIDAKNNLDGFTNWEAKKLLLKDSIIKNQTLNTGDKEILTNQVDQIIVPFNLTKEEADNYKKLFENFVLKINKIAQIRNIKNLSSETIDNLINNTLSISANDYLNSQNNNNSFSQSLENIDSKIALFNLIKSAKLSLENQNILLTFINALNPSSSYFASSKNNVETIKTLLEKIIQVQISEENQNSLIARIKNLDINDIRTTYLVQQLVSIVDKIISLKTNNNLTSNNKDSLTKDLISQNIDSDFEEFLTKIDSKIDIFTTINTSSLEKTTKDKLNDLVKQISYADINFANKISSIKSISQNLDLVQNSNKIDLSSKNLLQNEINKIDLTSENNFLSVENLKNKLDLILEIVNGISDNNLTNKLVAKVNSLDILNSDNSKEINYLNVLISDVKKVNDLNLTNNDINKLTNDLFLATKENILDISSNINKKISSISALNSNEFLTMNDKKDSSYKKQLIDELLDIKNDELNVKLDVFNQKNNKVIDLIKSLNKLEKIPTKKNENITKAIEESNKILNDIKNNNIETINKQLSINDFYLAKEEKPSSAINAVAIAVPIALALLLTAGIAGFFIWKKKKKK</sequence>
<keyword evidence="2" id="KW-0472">Membrane</keyword>
<feature type="domain" description="Extracellular matrix-binding protein ebh GA module" evidence="3">
    <location>
        <begin position="2827"/>
        <end position="2886"/>
    </location>
</feature>
<evidence type="ECO:0000313" key="5">
    <source>
        <dbReference type="Proteomes" id="UP000033750"/>
    </source>
</evidence>
<protein>
    <recommendedName>
        <fullName evidence="3">Extracellular matrix-binding protein ebh GA module domain-containing protein</fullName>
    </recommendedName>
</protein>
<dbReference type="Pfam" id="PF01468">
    <property type="entry name" value="GA"/>
    <property type="match status" value="3"/>
</dbReference>
<gene>
    <name evidence="4" type="ORF">MMELEA_04590</name>
</gene>
<proteinExistence type="predicted"/>
<dbReference type="InterPro" id="IPR020840">
    <property type="entry name" value="Extracell_matrix-bd_GA"/>
</dbReference>
<comment type="caution">
    <text evidence="4">The sequence shown here is derived from an EMBL/GenBank/DDBJ whole genome shotgun (WGS) entry which is preliminary data.</text>
</comment>
<dbReference type="PATRIC" id="fig|1264554.4.peg.406"/>